<evidence type="ECO:0000256" key="1">
    <source>
        <dbReference type="SAM" id="MobiDB-lite"/>
    </source>
</evidence>
<gene>
    <name evidence="2" type="ORF">BD626DRAFT_458493</name>
</gene>
<evidence type="ECO:0000313" key="3">
    <source>
        <dbReference type="Proteomes" id="UP000320762"/>
    </source>
</evidence>
<name>A0A550CBK3_9AGAR</name>
<accession>A0A550CBK3</accession>
<feature type="region of interest" description="Disordered" evidence="1">
    <location>
        <begin position="183"/>
        <end position="227"/>
    </location>
</feature>
<proteinExistence type="predicted"/>
<dbReference type="AlphaFoldDB" id="A0A550CBK3"/>
<feature type="region of interest" description="Disordered" evidence="1">
    <location>
        <begin position="60"/>
        <end position="107"/>
    </location>
</feature>
<dbReference type="Proteomes" id="UP000320762">
    <property type="component" value="Unassembled WGS sequence"/>
</dbReference>
<comment type="caution">
    <text evidence="2">The sequence shown here is derived from an EMBL/GenBank/DDBJ whole genome shotgun (WGS) entry which is preliminary data.</text>
</comment>
<reference evidence="2 3" key="1">
    <citation type="journal article" date="2019" name="New Phytol.">
        <title>Comparative genomics reveals unique wood-decay strategies and fruiting body development in the Schizophyllaceae.</title>
        <authorList>
            <person name="Almasi E."/>
            <person name="Sahu N."/>
            <person name="Krizsan K."/>
            <person name="Balint B."/>
            <person name="Kovacs G.M."/>
            <person name="Kiss B."/>
            <person name="Cseklye J."/>
            <person name="Drula E."/>
            <person name="Henrissat B."/>
            <person name="Nagy I."/>
            <person name="Chovatia M."/>
            <person name="Adam C."/>
            <person name="LaButti K."/>
            <person name="Lipzen A."/>
            <person name="Riley R."/>
            <person name="Grigoriev I.V."/>
            <person name="Nagy L.G."/>
        </authorList>
    </citation>
    <scope>NUCLEOTIDE SEQUENCE [LARGE SCALE GENOMIC DNA]</scope>
    <source>
        <strain evidence="2 3">NL-1724</strain>
    </source>
</reference>
<dbReference type="OrthoDB" id="2901871at2759"/>
<evidence type="ECO:0000313" key="2">
    <source>
        <dbReference type="EMBL" id="TRM62192.1"/>
    </source>
</evidence>
<dbReference type="EMBL" id="VDMD01000013">
    <property type="protein sequence ID" value="TRM62192.1"/>
    <property type="molecule type" value="Genomic_DNA"/>
</dbReference>
<keyword evidence="3" id="KW-1185">Reference proteome</keyword>
<organism evidence="2 3">
    <name type="scientific">Schizophyllum amplum</name>
    <dbReference type="NCBI Taxonomy" id="97359"/>
    <lineage>
        <taxon>Eukaryota</taxon>
        <taxon>Fungi</taxon>
        <taxon>Dikarya</taxon>
        <taxon>Basidiomycota</taxon>
        <taxon>Agaricomycotina</taxon>
        <taxon>Agaricomycetes</taxon>
        <taxon>Agaricomycetidae</taxon>
        <taxon>Agaricales</taxon>
        <taxon>Schizophyllaceae</taxon>
        <taxon>Schizophyllum</taxon>
    </lineage>
</organism>
<sequence>MELAPIHTFEEYCSQSRATLGEGSSMHVDRTPPRTCPLPSFGDLGLHRWRGTILPSHIYLPSSSKTRRGVSPSLPRPSRARREGSPFRRATQRYTGGAASGRRESSLKQQLLVTRAYRCEDNENRSTRTFSIAPLHEDVLDVSGHDALGEAFDSVPVEPLCGHPADDTPTPLRAACRAGVAEGASPVPRLREVAPAPLASKRKSAGDAGPDGGVRKRSRIAITDLIH</sequence>
<protein>
    <submittedName>
        <fullName evidence="2">Uncharacterized protein</fullName>
    </submittedName>
</protein>